<keyword evidence="2" id="KW-0966">Cell projection</keyword>
<gene>
    <name evidence="2" type="primary">flhB_2</name>
    <name evidence="2" type="ORF">NCTC13350_01832</name>
</gene>
<dbReference type="PANTHER" id="PTHR30531">
    <property type="entry name" value="FLAGELLAR BIOSYNTHETIC PROTEIN FLHB"/>
    <property type="match status" value="1"/>
</dbReference>
<keyword evidence="2" id="KW-0969">Cilium</keyword>
<keyword evidence="2" id="KW-0282">Flagellum</keyword>
<comment type="similarity">
    <text evidence="1">Belongs to the type III secretion exporter family.</text>
</comment>
<dbReference type="AlphaFoldDB" id="A0A378ZUN1"/>
<reference evidence="2 3" key="1">
    <citation type="submission" date="2018-06" db="EMBL/GenBank/DDBJ databases">
        <authorList>
            <consortium name="Pathogen Informatics"/>
            <person name="Doyle S."/>
        </authorList>
    </citation>
    <scope>NUCLEOTIDE SEQUENCE [LARGE SCALE GENOMIC DNA]</scope>
    <source>
        <strain evidence="2 3">NCTC13350</strain>
    </source>
</reference>
<accession>A0A378ZUN1</accession>
<protein>
    <submittedName>
        <fullName evidence="2">Flagellar biosynthetic protein flhB</fullName>
    </submittedName>
</protein>
<dbReference type="Gene3D" id="3.40.1690.10">
    <property type="entry name" value="secretion proteins EscU"/>
    <property type="match status" value="1"/>
</dbReference>
<dbReference type="EMBL" id="UGSK01000001">
    <property type="protein sequence ID" value="SUB00905.1"/>
    <property type="molecule type" value="Genomic_DNA"/>
</dbReference>
<proteinExistence type="inferred from homology"/>
<evidence type="ECO:0000256" key="1">
    <source>
        <dbReference type="ARBA" id="ARBA00010690"/>
    </source>
</evidence>
<dbReference type="RefSeq" id="WP_019966264.1">
    <property type="nucleotide sequence ID" value="NZ_UGSK01000001.1"/>
</dbReference>
<dbReference type="GO" id="GO:0005886">
    <property type="term" value="C:plasma membrane"/>
    <property type="evidence" value="ECO:0007669"/>
    <property type="project" value="TreeGrafter"/>
</dbReference>
<dbReference type="PANTHER" id="PTHR30531:SF12">
    <property type="entry name" value="FLAGELLAR BIOSYNTHETIC PROTEIN FLHB"/>
    <property type="match status" value="1"/>
</dbReference>
<name>A0A378ZUN1_9HYPH</name>
<dbReference type="InterPro" id="IPR029025">
    <property type="entry name" value="T3SS_substrate_exporter_C"/>
</dbReference>
<dbReference type="GO" id="GO:0009306">
    <property type="term" value="P:protein secretion"/>
    <property type="evidence" value="ECO:0007669"/>
    <property type="project" value="InterPro"/>
</dbReference>
<dbReference type="OrthoDB" id="5244399at2"/>
<dbReference type="Proteomes" id="UP000255000">
    <property type="component" value="Unassembled WGS sequence"/>
</dbReference>
<evidence type="ECO:0000313" key="2">
    <source>
        <dbReference type="EMBL" id="SUB00905.1"/>
    </source>
</evidence>
<dbReference type="InterPro" id="IPR006135">
    <property type="entry name" value="T3SS_substrate_exporter"/>
</dbReference>
<evidence type="ECO:0000313" key="3">
    <source>
        <dbReference type="Proteomes" id="UP000255000"/>
    </source>
</evidence>
<dbReference type="SUPFAM" id="SSF160544">
    <property type="entry name" value="EscU C-terminal domain-like"/>
    <property type="match status" value="1"/>
</dbReference>
<organism evidence="2 3">
    <name type="scientific">Pannonibacter phragmitetus</name>
    <dbReference type="NCBI Taxonomy" id="121719"/>
    <lineage>
        <taxon>Bacteria</taxon>
        <taxon>Pseudomonadati</taxon>
        <taxon>Pseudomonadota</taxon>
        <taxon>Alphaproteobacteria</taxon>
        <taxon>Hyphomicrobiales</taxon>
        <taxon>Stappiaceae</taxon>
        <taxon>Pannonibacter</taxon>
    </lineage>
</organism>
<dbReference type="Pfam" id="PF01312">
    <property type="entry name" value="Bac_export_2"/>
    <property type="match status" value="1"/>
</dbReference>
<sequence length="108" mass="11457">MKKTETPDPATEGVAAKTLAKPPRKLAIALHYDNRSAPRVSAKGMGPVAERIVEIAREAGVPVEANSPLAEALSHLELDEEIPEALYQAVAVLISFILRKGKAPNPPG</sequence>